<protein>
    <recommendedName>
        <fullName evidence="4">Transmembrane protein</fullName>
    </recommendedName>
</protein>
<evidence type="ECO:0008006" key="4">
    <source>
        <dbReference type="Google" id="ProtNLM"/>
    </source>
</evidence>
<reference evidence="2 3" key="1">
    <citation type="submission" date="2023-08" db="EMBL/GenBank/DDBJ databases">
        <title>Microbacterium aquilitoris sp. nov. and Microbacterium gwkjibeachense sp. nov., isolated from beach.</title>
        <authorList>
            <person name="Lee S.D."/>
            <person name="Yang H."/>
            <person name="Kim I."/>
        </authorList>
    </citation>
    <scope>NUCLEOTIDE SEQUENCE [LARGE SCALE GENOMIC DNA]</scope>
    <source>
        <strain evidence="2 3">KSW-18</strain>
    </source>
</reference>
<sequence length="125" mass="13612">MAPTSTGNRKLLRVTLLTVSIVLLLLVGAVAAPFLFWKEDPDRRCVLQTKELAPPAALPLTEATEAEVRGETTVFPLMLRCSWPVEDGRVWTDDGWSRTLIVYGGMALAVGGIYASVRSKRKIGG</sequence>
<feature type="transmembrane region" description="Helical" evidence="1">
    <location>
        <begin position="100"/>
        <end position="117"/>
    </location>
</feature>
<gene>
    <name evidence="2" type="ORF">Q9S78_01110</name>
</gene>
<comment type="caution">
    <text evidence="2">The sequence shown here is derived from an EMBL/GenBank/DDBJ whole genome shotgun (WGS) entry which is preliminary data.</text>
</comment>
<name>A0ABU3GEZ2_9MICO</name>
<evidence type="ECO:0000313" key="3">
    <source>
        <dbReference type="Proteomes" id="UP001262835"/>
    </source>
</evidence>
<feature type="transmembrane region" description="Helical" evidence="1">
    <location>
        <begin position="12"/>
        <end position="37"/>
    </location>
</feature>
<keyword evidence="1" id="KW-1133">Transmembrane helix</keyword>
<keyword evidence="1" id="KW-0472">Membrane</keyword>
<keyword evidence="1" id="KW-0812">Transmembrane</keyword>
<accession>A0ABU3GEZ2</accession>
<proteinExistence type="predicted"/>
<evidence type="ECO:0000313" key="2">
    <source>
        <dbReference type="EMBL" id="MDT3329256.1"/>
    </source>
</evidence>
<keyword evidence="3" id="KW-1185">Reference proteome</keyword>
<dbReference type="EMBL" id="JAUZVT010000001">
    <property type="protein sequence ID" value="MDT3329256.1"/>
    <property type="molecule type" value="Genomic_DNA"/>
</dbReference>
<dbReference type="RefSeq" id="WP_020098432.1">
    <property type="nucleotide sequence ID" value="NZ_JAUZVT010000001.1"/>
</dbReference>
<organism evidence="2 3">
    <name type="scientific">Microbacterium aquilitoris</name>
    <dbReference type="NCBI Taxonomy" id="3067307"/>
    <lineage>
        <taxon>Bacteria</taxon>
        <taxon>Bacillati</taxon>
        <taxon>Actinomycetota</taxon>
        <taxon>Actinomycetes</taxon>
        <taxon>Micrococcales</taxon>
        <taxon>Microbacteriaceae</taxon>
        <taxon>Microbacterium</taxon>
    </lineage>
</organism>
<evidence type="ECO:0000256" key="1">
    <source>
        <dbReference type="SAM" id="Phobius"/>
    </source>
</evidence>
<dbReference type="Proteomes" id="UP001262835">
    <property type="component" value="Unassembled WGS sequence"/>
</dbReference>